<proteinExistence type="predicted"/>
<evidence type="ECO:0000256" key="5">
    <source>
        <dbReference type="SAM" id="MobiDB-lite"/>
    </source>
</evidence>
<dbReference type="SUPFAM" id="SSF57552">
    <property type="entry name" value="Blood coagulation inhibitor (disintegrin)"/>
    <property type="match status" value="1"/>
</dbReference>
<name>A0A8H4BMR2_MUCCL</name>
<dbReference type="Pfam" id="PF13688">
    <property type="entry name" value="Reprolysin_5"/>
    <property type="match status" value="1"/>
</dbReference>
<evidence type="ECO:0000256" key="2">
    <source>
        <dbReference type="ARBA" id="ARBA00056552"/>
    </source>
</evidence>
<dbReference type="PANTHER" id="PTHR11905:SF159">
    <property type="entry name" value="ADAM METALLOPROTEASE"/>
    <property type="match status" value="1"/>
</dbReference>
<feature type="compositionally biased region" description="Polar residues" evidence="5">
    <location>
        <begin position="798"/>
        <end position="815"/>
    </location>
</feature>
<dbReference type="InterPro" id="IPR024079">
    <property type="entry name" value="MetalloPept_cat_dom_sf"/>
</dbReference>
<feature type="domain" description="Disintegrin" evidence="8">
    <location>
        <begin position="528"/>
        <end position="613"/>
    </location>
</feature>
<organism evidence="10 11">
    <name type="scientific">Mucor circinelloides f. lusitanicus</name>
    <name type="common">Mucor racemosus var. lusitanicus</name>
    <dbReference type="NCBI Taxonomy" id="29924"/>
    <lineage>
        <taxon>Eukaryota</taxon>
        <taxon>Fungi</taxon>
        <taxon>Fungi incertae sedis</taxon>
        <taxon>Mucoromycota</taxon>
        <taxon>Mucoromycotina</taxon>
        <taxon>Mucoromycetes</taxon>
        <taxon>Mucorales</taxon>
        <taxon>Mucorineae</taxon>
        <taxon>Mucoraceae</taxon>
        <taxon>Mucor</taxon>
    </lineage>
</organism>
<dbReference type="Gene3D" id="4.10.70.10">
    <property type="entry name" value="Disintegrin domain"/>
    <property type="match status" value="1"/>
</dbReference>
<evidence type="ECO:0000256" key="7">
    <source>
        <dbReference type="SAM" id="SignalP"/>
    </source>
</evidence>
<dbReference type="PROSITE" id="PS50214">
    <property type="entry name" value="DISINTEGRIN_2"/>
    <property type="match status" value="1"/>
</dbReference>
<keyword evidence="4" id="KW-0862">Zinc</keyword>
<dbReference type="PROSITE" id="PS51257">
    <property type="entry name" value="PROKAR_LIPOPROTEIN"/>
    <property type="match status" value="1"/>
</dbReference>
<comment type="function">
    <text evidence="2">Probable zinc protease.</text>
</comment>
<feature type="transmembrane region" description="Helical" evidence="6">
    <location>
        <begin position="708"/>
        <end position="727"/>
    </location>
</feature>
<dbReference type="Gene3D" id="3.40.390.10">
    <property type="entry name" value="Collagenase (Catalytic Domain)"/>
    <property type="match status" value="1"/>
</dbReference>
<evidence type="ECO:0000256" key="3">
    <source>
        <dbReference type="ARBA" id="ARBA00074021"/>
    </source>
</evidence>
<dbReference type="GO" id="GO:0004222">
    <property type="term" value="F:metalloendopeptidase activity"/>
    <property type="evidence" value="ECO:0007669"/>
    <property type="project" value="InterPro"/>
</dbReference>
<comment type="caution">
    <text evidence="10">The sequence shown here is derived from an EMBL/GenBank/DDBJ whole genome shotgun (WGS) entry which is preliminary data.</text>
</comment>
<reference evidence="10 11" key="1">
    <citation type="submission" date="2019-09" db="EMBL/GenBank/DDBJ databases">
        <authorList>
            <consortium name="DOE Joint Genome Institute"/>
            <person name="Mondo S.J."/>
            <person name="Navarro-Mendoza M.I."/>
            <person name="Perez-Arques C."/>
            <person name="Panchal S."/>
            <person name="Nicolas F.E."/>
            <person name="Ganguly P."/>
            <person name="Pangilinan J."/>
            <person name="Grigoriev I."/>
            <person name="Heitman J."/>
            <person name="Sanya K."/>
            <person name="Garre V."/>
        </authorList>
    </citation>
    <scope>NUCLEOTIDE SEQUENCE [LARGE SCALE GENOMIC DNA]</scope>
    <source>
        <strain evidence="10 11">MU402</strain>
    </source>
</reference>
<keyword evidence="7" id="KW-0732">Signal</keyword>
<evidence type="ECO:0000313" key="10">
    <source>
        <dbReference type="EMBL" id="KAF1804825.1"/>
    </source>
</evidence>
<feature type="domain" description="Peptidase M12B" evidence="9">
    <location>
        <begin position="293"/>
        <end position="512"/>
    </location>
</feature>
<feature type="region of interest" description="Disordered" evidence="5">
    <location>
        <begin position="752"/>
        <end position="815"/>
    </location>
</feature>
<dbReference type="InterPro" id="IPR001762">
    <property type="entry name" value="Disintegrin_dom"/>
</dbReference>
<dbReference type="SUPFAM" id="SSF55486">
    <property type="entry name" value="Metalloproteases ('zincins'), catalytic domain"/>
    <property type="match status" value="1"/>
</dbReference>
<keyword evidence="6" id="KW-0472">Membrane</keyword>
<keyword evidence="6" id="KW-1133">Transmembrane helix</keyword>
<dbReference type="FunFam" id="4.10.70.10:FF:000003">
    <property type="entry name" value="Disintegrin and metalloproteinase domain-containing protein 17"/>
    <property type="match status" value="1"/>
</dbReference>
<dbReference type="AlphaFoldDB" id="A0A8H4BMR2"/>
<evidence type="ECO:0000313" key="11">
    <source>
        <dbReference type="Proteomes" id="UP000469890"/>
    </source>
</evidence>
<feature type="binding site" evidence="4">
    <location>
        <position position="455"/>
    </location>
    <ligand>
        <name>Zn(2+)</name>
        <dbReference type="ChEBI" id="CHEBI:29105"/>
        <note>catalytic</note>
    </ligand>
</feature>
<dbReference type="PANTHER" id="PTHR11905">
    <property type="entry name" value="ADAM A DISINTEGRIN AND METALLOPROTEASE DOMAIN"/>
    <property type="match status" value="1"/>
</dbReference>
<feature type="binding site" evidence="4">
    <location>
        <position position="445"/>
    </location>
    <ligand>
        <name>Zn(2+)</name>
        <dbReference type="ChEBI" id="CHEBI:29105"/>
        <note>catalytic</note>
    </ligand>
</feature>
<feature type="region of interest" description="Disordered" evidence="5">
    <location>
        <begin position="830"/>
        <end position="886"/>
    </location>
</feature>
<sequence length="886" mass="96084">MKYLCSVLSTIVFLSSIVACHSVNNKQLLWVEPISTVKLDIAARSDQFFAKRDISQNSNYQPNVRSLQYDDSLRLSVNAYNKTMFLHLTPNLDLFHPDAVIHANGISTRVNPVDFRVYHGYVIDDIYSDHWWISGLLPEDQDMENQPGVLGWARIVVRNDIKHDLDHPLFEGAFTVYGDTHHVKLTDNYRLTKRSDDAELNDNLAHMIIYRDSDTVLKEMISDTQSSGECGFDRLTHISKRAYNPLALDLNVNNNFALRNSYRDIFSSGGGGDGTGKTQLAKRAPTGCPTSKRVLYMGAAADCTYVKYYQSADNARMQIINDWNSVSSVYSNTFNVGIGLINITIMDSNCPTTPNTATNWNQACSTAYSISTRLSDFSQWRGRIGDDGAGLWHLMTNCATGAEVGIAWMSQVCNTGAIRSSSTGEYTSGTGVSSIIRDEWKVVAHEIGHGFGAIHDCTSQNCPCSGSSCGCCPYSSSQCDAGGKYFMNPTSNASSDAFSPCSISTICSTMSDFTSCLQTPGSRNTTSLQQCGNGIKETGEDCDPGGQDTACCDAKTCKFKTGAVCDDFNDLCCNNCQVRPANYTCRPASTECDVAEVCSGTSGDCPEDKYKDDLTSCGNGLQCASGQCTSRNTQCVSRGSSMNITKACGADNGCGVTCQSPGSAMSCYQFPGYFVDGTPCGLGGVCKAGSCDSSNFGNNAKNWIDSHLQIVIPVAIVVGLLLLFCLFRCCCYGDRRGYNNIGKTTTYVIPGQPQQPYPAQYSNTQPPYYPPPPPGQQQPYYTPPNSGWVDPALYNGRSAGNYTPQQPLPVYSQNDNHQNAYELNNANQWQNNNRGMASPPIPSSPAPGYQMPSGPSPAPVSSPRMGAPTPPNHGGTDGRPYREGVI</sequence>
<gene>
    <name evidence="10" type="ORF">FB192DRAFT_1359682</name>
</gene>
<dbReference type="EMBL" id="JAAECE010000002">
    <property type="protein sequence ID" value="KAF1804825.1"/>
    <property type="molecule type" value="Genomic_DNA"/>
</dbReference>
<dbReference type="Pfam" id="PF00200">
    <property type="entry name" value="Disintegrin"/>
    <property type="match status" value="1"/>
</dbReference>
<dbReference type="SMART" id="SM00608">
    <property type="entry name" value="ACR"/>
    <property type="match status" value="1"/>
</dbReference>
<feature type="compositionally biased region" description="Pro residues" evidence="5">
    <location>
        <begin position="767"/>
        <end position="776"/>
    </location>
</feature>
<keyword evidence="1" id="KW-1015">Disulfide bond</keyword>
<dbReference type="InterPro" id="IPR001590">
    <property type="entry name" value="Peptidase_M12B"/>
</dbReference>
<dbReference type="GO" id="GO:0006508">
    <property type="term" value="P:proteolysis"/>
    <property type="evidence" value="ECO:0007669"/>
    <property type="project" value="InterPro"/>
</dbReference>
<evidence type="ECO:0000259" key="9">
    <source>
        <dbReference type="PROSITE" id="PS50215"/>
    </source>
</evidence>
<dbReference type="PROSITE" id="PS50215">
    <property type="entry name" value="ADAM_MEPRO"/>
    <property type="match status" value="1"/>
</dbReference>
<evidence type="ECO:0000259" key="8">
    <source>
        <dbReference type="PROSITE" id="PS50214"/>
    </source>
</evidence>
<evidence type="ECO:0000256" key="4">
    <source>
        <dbReference type="PROSITE-ProRule" id="PRU00276"/>
    </source>
</evidence>
<protein>
    <recommendedName>
        <fullName evidence="3">Disintegrin and metalloproteinase domain-containing protein B</fullName>
    </recommendedName>
</protein>
<dbReference type="SMART" id="SM00050">
    <property type="entry name" value="DISIN"/>
    <property type="match status" value="1"/>
</dbReference>
<feature type="chain" id="PRO_5034661616" description="Disintegrin and metalloproteinase domain-containing protein B" evidence="7">
    <location>
        <begin position="21"/>
        <end position="886"/>
    </location>
</feature>
<feature type="active site" evidence="4">
    <location>
        <position position="446"/>
    </location>
</feature>
<keyword evidence="4" id="KW-0479">Metal-binding</keyword>
<dbReference type="Proteomes" id="UP000469890">
    <property type="component" value="Unassembled WGS sequence"/>
</dbReference>
<feature type="signal peptide" evidence="7">
    <location>
        <begin position="1"/>
        <end position="20"/>
    </location>
</feature>
<evidence type="ECO:0000256" key="6">
    <source>
        <dbReference type="SAM" id="Phobius"/>
    </source>
</evidence>
<accession>A0A8H4BMR2</accession>
<dbReference type="GO" id="GO:0046872">
    <property type="term" value="F:metal ion binding"/>
    <property type="evidence" value="ECO:0007669"/>
    <property type="project" value="UniProtKB-KW"/>
</dbReference>
<evidence type="ECO:0000256" key="1">
    <source>
        <dbReference type="ARBA" id="ARBA00023157"/>
    </source>
</evidence>
<keyword evidence="6" id="KW-0812">Transmembrane</keyword>
<feature type="compositionally biased region" description="Low complexity" evidence="5">
    <location>
        <begin position="752"/>
        <end position="761"/>
    </location>
</feature>
<dbReference type="InterPro" id="IPR036436">
    <property type="entry name" value="Disintegrin_dom_sf"/>
</dbReference>
<comment type="caution">
    <text evidence="4">Lacks conserved residue(s) required for the propagation of feature annotation.</text>
</comment>
<dbReference type="InterPro" id="IPR006586">
    <property type="entry name" value="ADAM_Cys-rich"/>
</dbReference>
<feature type="binding site" evidence="4">
    <location>
        <position position="449"/>
    </location>
    <ligand>
        <name>Zn(2+)</name>
        <dbReference type="ChEBI" id="CHEBI:29105"/>
        <note>catalytic</note>
    </ligand>
</feature>